<sequence length="123" mass="13377">MLEQEMTQVWTTVFSWRVKGLGKTPQRSRALVHVFMRKKASRPADMLSDGTIPEVRFSFITMKLRNRPSAALTTTDRTVICSDHAGRASRSNAFSVDSASRAAASAPSIGADPPPPSSSAELQ</sequence>
<accession>A0A0A8ZGW7</accession>
<reference evidence="2" key="2">
    <citation type="journal article" date="2015" name="Data Brief">
        <title>Shoot transcriptome of the giant reed, Arundo donax.</title>
        <authorList>
            <person name="Barrero R.A."/>
            <person name="Guerrero F.D."/>
            <person name="Moolhuijzen P."/>
            <person name="Goolsby J.A."/>
            <person name="Tidwell J."/>
            <person name="Bellgard S.E."/>
            <person name="Bellgard M.I."/>
        </authorList>
    </citation>
    <scope>NUCLEOTIDE SEQUENCE</scope>
    <source>
        <tissue evidence="2">Shoot tissue taken approximately 20 cm above the soil surface</tissue>
    </source>
</reference>
<dbReference type="AlphaFoldDB" id="A0A0A8ZGW7"/>
<evidence type="ECO:0000313" key="2">
    <source>
        <dbReference type="EMBL" id="JAD36000.1"/>
    </source>
</evidence>
<protein>
    <submittedName>
        <fullName evidence="2">Uncharacterized protein</fullName>
    </submittedName>
</protein>
<dbReference type="EMBL" id="GBRH01261895">
    <property type="protein sequence ID" value="JAD36000.1"/>
    <property type="molecule type" value="Transcribed_RNA"/>
</dbReference>
<proteinExistence type="predicted"/>
<feature type="compositionally biased region" description="Low complexity" evidence="1">
    <location>
        <begin position="102"/>
        <end position="111"/>
    </location>
</feature>
<organism evidence="2">
    <name type="scientific">Arundo donax</name>
    <name type="common">Giant reed</name>
    <name type="synonym">Donax arundinaceus</name>
    <dbReference type="NCBI Taxonomy" id="35708"/>
    <lineage>
        <taxon>Eukaryota</taxon>
        <taxon>Viridiplantae</taxon>
        <taxon>Streptophyta</taxon>
        <taxon>Embryophyta</taxon>
        <taxon>Tracheophyta</taxon>
        <taxon>Spermatophyta</taxon>
        <taxon>Magnoliopsida</taxon>
        <taxon>Liliopsida</taxon>
        <taxon>Poales</taxon>
        <taxon>Poaceae</taxon>
        <taxon>PACMAD clade</taxon>
        <taxon>Arundinoideae</taxon>
        <taxon>Arundineae</taxon>
        <taxon>Arundo</taxon>
    </lineage>
</organism>
<evidence type="ECO:0000256" key="1">
    <source>
        <dbReference type="SAM" id="MobiDB-lite"/>
    </source>
</evidence>
<feature type="region of interest" description="Disordered" evidence="1">
    <location>
        <begin position="102"/>
        <end position="123"/>
    </location>
</feature>
<name>A0A0A8ZGW7_ARUDO</name>
<reference evidence="2" key="1">
    <citation type="submission" date="2014-09" db="EMBL/GenBank/DDBJ databases">
        <authorList>
            <person name="Magalhaes I.L.F."/>
            <person name="Oliveira U."/>
            <person name="Santos F.R."/>
            <person name="Vidigal T.H.D.A."/>
            <person name="Brescovit A.D."/>
            <person name="Santos A.J."/>
        </authorList>
    </citation>
    <scope>NUCLEOTIDE SEQUENCE</scope>
    <source>
        <tissue evidence="2">Shoot tissue taken approximately 20 cm above the soil surface</tissue>
    </source>
</reference>